<dbReference type="Proteomes" id="UP000823842">
    <property type="component" value="Unassembled WGS sequence"/>
</dbReference>
<protein>
    <submittedName>
        <fullName evidence="1">Uncharacterized protein</fullName>
    </submittedName>
</protein>
<evidence type="ECO:0000313" key="1">
    <source>
        <dbReference type="EMBL" id="HJB29738.1"/>
    </source>
</evidence>
<organism evidence="1 2">
    <name type="scientific">Candidatus Blautia faecavium</name>
    <dbReference type="NCBI Taxonomy" id="2838487"/>
    <lineage>
        <taxon>Bacteria</taxon>
        <taxon>Bacillati</taxon>
        <taxon>Bacillota</taxon>
        <taxon>Clostridia</taxon>
        <taxon>Lachnospirales</taxon>
        <taxon>Lachnospiraceae</taxon>
        <taxon>Blautia</taxon>
    </lineage>
</organism>
<reference evidence="1" key="2">
    <citation type="submission" date="2021-04" db="EMBL/GenBank/DDBJ databases">
        <authorList>
            <person name="Gilroy R."/>
        </authorList>
    </citation>
    <scope>NUCLEOTIDE SEQUENCE</scope>
    <source>
        <strain evidence="1">ChiSjej1B19-5720</strain>
    </source>
</reference>
<gene>
    <name evidence="1" type="ORF">IAA06_13240</name>
</gene>
<name>A0A9D2LV15_9FIRM</name>
<dbReference type="AlphaFoldDB" id="A0A9D2LV15"/>
<proteinExistence type="predicted"/>
<dbReference type="EMBL" id="DWYZ01000247">
    <property type="protein sequence ID" value="HJB29738.1"/>
    <property type="molecule type" value="Genomic_DNA"/>
</dbReference>
<evidence type="ECO:0000313" key="2">
    <source>
        <dbReference type="Proteomes" id="UP000823842"/>
    </source>
</evidence>
<sequence>MKVLTDTGLQSYHEQVKEHFVAKEEGKGLSTNDFSDEYKKIVDDLNYTKIAVNTMTATNSSNEIGATVTETTVSWTLNKIPKTLKIKFGDEAEETLETSATSKSYTGKSITANTTIKLTATDERDATATKSATIGFQPKIYWGTADSKEAYTSEDILALEGSALASSKSKTFTVNADAGKHILFVSPSSFGTPSFNVGGFDGGFTKAGTVSHQNAQGYEQNYDVWKSVQPGLGRTTVKVS</sequence>
<comment type="caution">
    <text evidence="1">The sequence shown here is derived from an EMBL/GenBank/DDBJ whole genome shotgun (WGS) entry which is preliminary data.</text>
</comment>
<reference evidence="1" key="1">
    <citation type="journal article" date="2021" name="PeerJ">
        <title>Extensive microbial diversity within the chicken gut microbiome revealed by metagenomics and culture.</title>
        <authorList>
            <person name="Gilroy R."/>
            <person name="Ravi A."/>
            <person name="Getino M."/>
            <person name="Pursley I."/>
            <person name="Horton D.L."/>
            <person name="Alikhan N.F."/>
            <person name="Baker D."/>
            <person name="Gharbi K."/>
            <person name="Hall N."/>
            <person name="Watson M."/>
            <person name="Adriaenssens E.M."/>
            <person name="Foster-Nyarko E."/>
            <person name="Jarju S."/>
            <person name="Secka A."/>
            <person name="Antonio M."/>
            <person name="Oren A."/>
            <person name="Chaudhuri R.R."/>
            <person name="La Ragione R."/>
            <person name="Hildebrand F."/>
            <person name="Pallen M.J."/>
        </authorList>
    </citation>
    <scope>NUCLEOTIDE SEQUENCE</scope>
    <source>
        <strain evidence="1">ChiSjej1B19-5720</strain>
    </source>
</reference>
<accession>A0A9D2LV15</accession>